<dbReference type="GO" id="GO:0006508">
    <property type="term" value="P:proteolysis"/>
    <property type="evidence" value="ECO:0007669"/>
    <property type="project" value="UniProtKB-KW"/>
</dbReference>
<evidence type="ECO:0000256" key="2">
    <source>
        <dbReference type="ARBA" id="ARBA00022670"/>
    </source>
</evidence>
<evidence type="ECO:0000256" key="4">
    <source>
        <dbReference type="ARBA" id="ARBA00022801"/>
    </source>
</evidence>
<dbReference type="GO" id="GO:0016829">
    <property type="term" value="F:lyase activity"/>
    <property type="evidence" value="ECO:0007669"/>
    <property type="project" value="UniProtKB-KW"/>
</dbReference>
<dbReference type="Pfam" id="PF02586">
    <property type="entry name" value="SRAP"/>
    <property type="match status" value="1"/>
</dbReference>
<dbReference type="SUPFAM" id="SSF143081">
    <property type="entry name" value="BB1717-like"/>
    <property type="match status" value="1"/>
</dbReference>
<dbReference type="GO" id="GO:0003697">
    <property type="term" value="F:single-stranded DNA binding"/>
    <property type="evidence" value="ECO:0007669"/>
    <property type="project" value="InterPro"/>
</dbReference>
<evidence type="ECO:0000313" key="10">
    <source>
        <dbReference type="Proteomes" id="UP000199290"/>
    </source>
</evidence>
<keyword evidence="7" id="KW-0456">Lyase</keyword>
<comment type="similarity">
    <text evidence="1 8">Belongs to the SOS response-associated peptidase family.</text>
</comment>
<dbReference type="Gene3D" id="3.90.1680.10">
    <property type="entry name" value="SOS response associated peptidase-like"/>
    <property type="match status" value="1"/>
</dbReference>
<keyword evidence="5" id="KW-0190">Covalent protein-DNA linkage</keyword>
<dbReference type="STRING" id="375760.SAMN04488073_2704"/>
<gene>
    <name evidence="9" type="ORF">SAMN04488073_2704</name>
</gene>
<dbReference type="GO" id="GO:0008233">
    <property type="term" value="F:peptidase activity"/>
    <property type="evidence" value="ECO:0007669"/>
    <property type="project" value="UniProtKB-KW"/>
</dbReference>
<keyword evidence="3" id="KW-0227">DNA damage</keyword>
<evidence type="ECO:0000256" key="8">
    <source>
        <dbReference type="RuleBase" id="RU364100"/>
    </source>
</evidence>
<dbReference type="InterPro" id="IPR036590">
    <property type="entry name" value="SRAP-like"/>
</dbReference>
<reference evidence="10" key="1">
    <citation type="submission" date="2016-10" db="EMBL/GenBank/DDBJ databases">
        <authorList>
            <person name="Varghese N."/>
            <person name="Submissions S."/>
        </authorList>
    </citation>
    <scope>NUCLEOTIDE SEQUENCE [LARGE SCALE GENOMIC DNA]</scope>
    <source>
        <strain evidence="10">CGMCC 1.6294</strain>
    </source>
</reference>
<evidence type="ECO:0000256" key="3">
    <source>
        <dbReference type="ARBA" id="ARBA00022763"/>
    </source>
</evidence>
<dbReference type="GO" id="GO:0106300">
    <property type="term" value="P:protein-DNA covalent cross-linking repair"/>
    <property type="evidence" value="ECO:0007669"/>
    <property type="project" value="InterPro"/>
</dbReference>
<sequence length="222" mass="24940">MCGRFTFYTPPDTLILQFFPEGMEVDGTFEPSYNIPPGTGIPMIRMGMTGSLIMAHSHWGFRPSWAGDKAPAPINARAETAATSKYFRDAFTHHRCLIPANGWYEWQQNEQGKTPHYITPANPEQDPAIFLAGLWTPHEGDETTACAIITEPASEHLKHIHDRQPVVLDPECLRDWLNPDITERGHVRSVTHRLDPARLHAIPVSPEVNNPRHDSPALIRAV</sequence>
<dbReference type="PANTHER" id="PTHR13604:SF0">
    <property type="entry name" value="ABASIC SITE PROCESSING PROTEIN HMCES"/>
    <property type="match status" value="1"/>
</dbReference>
<accession>A0A1I6HKL2</accession>
<dbReference type="PANTHER" id="PTHR13604">
    <property type="entry name" value="DC12-RELATED"/>
    <property type="match status" value="1"/>
</dbReference>
<evidence type="ECO:0000256" key="1">
    <source>
        <dbReference type="ARBA" id="ARBA00008136"/>
    </source>
</evidence>
<organism evidence="9 10">
    <name type="scientific">Marinobacter gudaonensis</name>
    <dbReference type="NCBI Taxonomy" id="375760"/>
    <lineage>
        <taxon>Bacteria</taxon>
        <taxon>Pseudomonadati</taxon>
        <taxon>Pseudomonadota</taxon>
        <taxon>Gammaproteobacteria</taxon>
        <taxon>Pseudomonadales</taxon>
        <taxon>Marinobacteraceae</taxon>
        <taxon>Marinobacter</taxon>
    </lineage>
</organism>
<name>A0A1I6HKL2_9GAMM</name>
<keyword evidence="10" id="KW-1185">Reference proteome</keyword>
<dbReference type="OrthoDB" id="6192129at2"/>
<evidence type="ECO:0000256" key="7">
    <source>
        <dbReference type="ARBA" id="ARBA00023239"/>
    </source>
</evidence>
<dbReference type="EC" id="3.4.-.-" evidence="8"/>
<keyword evidence="4 8" id="KW-0378">Hydrolase</keyword>
<dbReference type="AlphaFoldDB" id="A0A1I6HKL2"/>
<dbReference type="EMBL" id="FOYV01000002">
    <property type="protein sequence ID" value="SFR55029.1"/>
    <property type="molecule type" value="Genomic_DNA"/>
</dbReference>
<evidence type="ECO:0000313" key="9">
    <source>
        <dbReference type="EMBL" id="SFR55029.1"/>
    </source>
</evidence>
<dbReference type="RefSeq" id="WP_091991351.1">
    <property type="nucleotide sequence ID" value="NZ_FOYV01000002.1"/>
</dbReference>
<proteinExistence type="inferred from homology"/>
<evidence type="ECO:0000256" key="5">
    <source>
        <dbReference type="ARBA" id="ARBA00023124"/>
    </source>
</evidence>
<keyword evidence="6" id="KW-0238">DNA-binding</keyword>
<dbReference type="InterPro" id="IPR003738">
    <property type="entry name" value="SRAP"/>
</dbReference>
<evidence type="ECO:0000256" key="6">
    <source>
        <dbReference type="ARBA" id="ARBA00023125"/>
    </source>
</evidence>
<protein>
    <recommendedName>
        <fullName evidence="8">Abasic site processing protein</fullName>
        <ecNumber evidence="8">3.4.-.-</ecNumber>
    </recommendedName>
</protein>
<dbReference type="Proteomes" id="UP000199290">
    <property type="component" value="Unassembled WGS sequence"/>
</dbReference>
<keyword evidence="2 8" id="KW-0645">Protease</keyword>